<name>A0AAE0WB16_9BIVA</name>
<keyword evidence="1" id="KW-1133">Transmembrane helix</keyword>
<protein>
    <submittedName>
        <fullName evidence="2">Uncharacterized protein</fullName>
    </submittedName>
</protein>
<proteinExistence type="predicted"/>
<reference evidence="2" key="1">
    <citation type="journal article" date="2021" name="Genome Biol. Evol.">
        <title>A High-Quality Reference Genome for a Parasitic Bivalve with Doubly Uniparental Inheritance (Bivalvia: Unionida).</title>
        <authorList>
            <person name="Smith C.H."/>
        </authorList>
    </citation>
    <scope>NUCLEOTIDE SEQUENCE</scope>
    <source>
        <strain evidence="2">CHS0354</strain>
    </source>
</reference>
<sequence length="194" mass="21681">MIRNVIRKFTQLCASRVTMRIISLQCAFFLFLGGVTAFLFNDGPTSSSPHLSEQFEAPLRIGSMNVQVFGKTKIHVPVVRHWLPKKCEVDIVIGVVDFEDDDVADDAADDVANGVVDGEDNSVVEYSLCLKHSVVITNKKPKSSKMTFPNLFYLRIKKSYRDENKTITDDGLLPQRAESLLKSGRSYVLLIGLI</sequence>
<gene>
    <name evidence="2" type="ORF">CHS0354_034670</name>
</gene>
<reference evidence="2" key="2">
    <citation type="journal article" date="2021" name="Genome Biol. Evol.">
        <title>Developing a high-quality reference genome for a parasitic bivalve with doubly uniparental inheritance (Bivalvia: Unionida).</title>
        <authorList>
            <person name="Smith C.H."/>
        </authorList>
    </citation>
    <scope>NUCLEOTIDE SEQUENCE</scope>
    <source>
        <strain evidence="2">CHS0354</strain>
        <tissue evidence="2">Mantle</tissue>
    </source>
</reference>
<keyword evidence="1" id="KW-0812">Transmembrane</keyword>
<evidence type="ECO:0000313" key="2">
    <source>
        <dbReference type="EMBL" id="KAK3607619.1"/>
    </source>
</evidence>
<keyword evidence="1" id="KW-0472">Membrane</keyword>
<organism evidence="2 3">
    <name type="scientific">Potamilus streckersoni</name>
    <dbReference type="NCBI Taxonomy" id="2493646"/>
    <lineage>
        <taxon>Eukaryota</taxon>
        <taxon>Metazoa</taxon>
        <taxon>Spiralia</taxon>
        <taxon>Lophotrochozoa</taxon>
        <taxon>Mollusca</taxon>
        <taxon>Bivalvia</taxon>
        <taxon>Autobranchia</taxon>
        <taxon>Heteroconchia</taxon>
        <taxon>Palaeoheterodonta</taxon>
        <taxon>Unionida</taxon>
        <taxon>Unionoidea</taxon>
        <taxon>Unionidae</taxon>
        <taxon>Ambleminae</taxon>
        <taxon>Lampsilini</taxon>
        <taxon>Potamilus</taxon>
    </lineage>
</organism>
<accession>A0AAE0WB16</accession>
<comment type="caution">
    <text evidence="2">The sequence shown here is derived from an EMBL/GenBank/DDBJ whole genome shotgun (WGS) entry which is preliminary data.</text>
</comment>
<reference evidence="2" key="3">
    <citation type="submission" date="2023-05" db="EMBL/GenBank/DDBJ databases">
        <authorList>
            <person name="Smith C.H."/>
        </authorList>
    </citation>
    <scope>NUCLEOTIDE SEQUENCE</scope>
    <source>
        <strain evidence="2">CHS0354</strain>
        <tissue evidence="2">Mantle</tissue>
    </source>
</reference>
<dbReference type="EMBL" id="JAEAOA010002038">
    <property type="protein sequence ID" value="KAK3607619.1"/>
    <property type="molecule type" value="Genomic_DNA"/>
</dbReference>
<dbReference type="AlphaFoldDB" id="A0AAE0WB16"/>
<feature type="transmembrane region" description="Helical" evidence="1">
    <location>
        <begin position="21"/>
        <end position="40"/>
    </location>
</feature>
<dbReference type="Proteomes" id="UP001195483">
    <property type="component" value="Unassembled WGS sequence"/>
</dbReference>
<keyword evidence="3" id="KW-1185">Reference proteome</keyword>
<evidence type="ECO:0000256" key="1">
    <source>
        <dbReference type="SAM" id="Phobius"/>
    </source>
</evidence>
<evidence type="ECO:0000313" key="3">
    <source>
        <dbReference type="Proteomes" id="UP001195483"/>
    </source>
</evidence>